<accession>A0A1R3K306</accession>
<dbReference type="EMBL" id="AWUE01014769">
    <property type="protein sequence ID" value="OMP01457.1"/>
    <property type="molecule type" value="Genomic_DNA"/>
</dbReference>
<gene>
    <name evidence="1" type="ORF">COLO4_11842</name>
</gene>
<name>A0A1R3K306_9ROSI</name>
<organism evidence="1 2">
    <name type="scientific">Corchorus olitorius</name>
    <dbReference type="NCBI Taxonomy" id="93759"/>
    <lineage>
        <taxon>Eukaryota</taxon>
        <taxon>Viridiplantae</taxon>
        <taxon>Streptophyta</taxon>
        <taxon>Embryophyta</taxon>
        <taxon>Tracheophyta</taxon>
        <taxon>Spermatophyta</taxon>
        <taxon>Magnoliopsida</taxon>
        <taxon>eudicotyledons</taxon>
        <taxon>Gunneridae</taxon>
        <taxon>Pentapetalae</taxon>
        <taxon>rosids</taxon>
        <taxon>malvids</taxon>
        <taxon>Malvales</taxon>
        <taxon>Malvaceae</taxon>
        <taxon>Grewioideae</taxon>
        <taxon>Apeibeae</taxon>
        <taxon>Corchorus</taxon>
    </lineage>
</organism>
<sequence length="127" mass="15032">MSSNAQTANEDNGQEEAYRKITALKERYLHLLNEKYMEFTTILQRHEESRLPEPLSAEEVERTRKNKEMAERWIRVLSMRRGNIPRGPGFRIWLNCFNMLLERLLIPNLPIIPPVSLSPKRKRIYGP</sequence>
<protein>
    <submittedName>
        <fullName evidence="1">Transcription cofactor</fullName>
    </submittedName>
</protein>
<dbReference type="Proteomes" id="UP000187203">
    <property type="component" value="Unassembled WGS sequence"/>
</dbReference>
<reference evidence="2" key="1">
    <citation type="submission" date="2013-09" db="EMBL/GenBank/DDBJ databases">
        <title>Corchorus olitorius genome sequencing.</title>
        <authorList>
            <person name="Alam M."/>
            <person name="Haque M.S."/>
            <person name="Islam M.S."/>
            <person name="Emdad E.M."/>
            <person name="Islam M.M."/>
            <person name="Ahmed B."/>
            <person name="Halim A."/>
            <person name="Hossen Q.M.M."/>
            <person name="Hossain M.Z."/>
            <person name="Ahmed R."/>
            <person name="Khan M.M."/>
            <person name="Islam R."/>
            <person name="Rashid M.M."/>
            <person name="Khan S.A."/>
            <person name="Rahman M.S."/>
            <person name="Alam M."/>
            <person name="Yahiya A.S."/>
            <person name="Khan M.S."/>
            <person name="Azam M.S."/>
            <person name="Haque T."/>
            <person name="Lashkar M.Z.H."/>
            <person name="Akhand A.I."/>
            <person name="Morshed G."/>
            <person name="Roy S."/>
            <person name="Uddin K.S."/>
            <person name="Rabeya T."/>
            <person name="Hossain A.S."/>
            <person name="Chowdhury A."/>
            <person name="Snigdha A.R."/>
            <person name="Mortoza M.S."/>
            <person name="Matin S.A."/>
            <person name="Hoque S.M.E."/>
            <person name="Islam M.K."/>
            <person name="Roy D.K."/>
            <person name="Haider R."/>
            <person name="Moosa M.M."/>
            <person name="Elias S.M."/>
            <person name="Hasan A.M."/>
            <person name="Jahan S."/>
            <person name="Shafiuddin M."/>
            <person name="Mahmood N."/>
            <person name="Shommy N.S."/>
        </authorList>
    </citation>
    <scope>NUCLEOTIDE SEQUENCE [LARGE SCALE GENOMIC DNA]</scope>
    <source>
        <strain evidence="2">cv. O-4</strain>
    </source>
</reference>
<evidence type="ECO:0000313" key="1">
    <source>
        <dbReference type="EMBL" id="OMP01457.1"/>
    </source>
</evidence>
<comment type="caution">
    <text evidence="1">The sequence shown here is derived from an EMBL/GenBank/DDBJ whole genome shotgun (WGS) entry which is preliminary data.</text>
</comment>
<dbReference type="AlphaFoldDB" id="A0A1R3K306"/>
<evidence type="ECO:0000313" key="2">
    <source>
        <dbReference type="Proteomes" id="UP000187203"/>
    </source>
</evidence>
<proteinExistence type="predicted"/>
<keyword evidence="2" id="KW-1185">Reference proteome</keyword>